<dbReference type="Pfam" id="PF13456">
    <property type="entry name" value="RVT_3"/>
    <property type="match status" value="1"/>
</dbReference>
<evidence type="ECO:0000313" key="5">
    <source>
        <dbReference type="Proteomes" id="UP000583929"/>
    </source>
</evidence>
<comment type="caution">
    <text evidence="4">The sequence shown here is derived from an EMBL/GenBank/DDBJ whole genome shotgun (WGS) entry which is preliminary data.</text>
</comment>
<feature type="region of interest" description="Disordered" evidence="1">
    <location>
        <begin position="233"/>
        <end position="276"/>
    </location>
</feature>
<dbReference type="Gene3D" id="3.60.10.10">
    <property type="entry name" value="Endonuclease/exonuclease/phosphatase"/>
    <property type="match status" value="1"/>
</dbReference>
<reference evidence="4 5" key="1">
    <citation type="journal article" date="2020" name="bioRxiv">
        <title>Sequence and annotation of 42 cannabis genomes reveals extensive copy number variation in cannabinoid synthesis and pathogen resistance genes.</title>
        <authorList>
            <person name="Mckernan K.J."/>
            <person name="Helbert Y."/>
            <person name="Kane L.T."/>
            <person name="Ebling H."/>
            <person name="Zhang L."/>
            <person name="Liu B."/>
            <person name="Eaton Z."/>
            <person name="Mclaughlin S."/>
            <person name="Kingan S."/>
            <person name="Baybayan P."/>
            <person name="Concepcion G."/>
            <person name="Jordan M."/>
            <person name="Riva A."/>
            <person name="Barbazuk W."/>
            <person name="Harkins T."/>
        </authorList>
    </citation>
    <scope>NUCLEOTIDE SEQUENCE [LARGE SCALE GENOMIC DNA]</scope>
    <source>
        <strain evidence="5">cv. Jamaican Lion 4</strain>
        <tissue evidence="4">Leaf</tissue>
    </source>
</reference>
<sequence length="1000" mass="112139">MPWPSWLALSEVIFDKSPFWVRLSGIPPFYWNKTNLEELASKVSPNYKLPRYIDFERGSFGMGIVRFRATIDIDKPLFSGFYMKREAIKDLWIQYKYEKLPKLCLKCGVISHDQKFCFKPPTVTKDSTGAFFPLFGNWMKHEEPARRPFSTDLPKWFQEWIIQKRLTARESRRQLPGKRRLVEQLVEELPATEEERVCRFPMVTLPRIGEVCPFDDTANLVVPKVPALPPHLDSSVAVNDSDISSPTQTSSDSTLVSSTAPDFSKEGQTPTEASSMTPAICLSSSDCIGGNSERGKINFKDRMGSYSALLGSQAQPIQWPSNDLWNLGFKTLTGLGTVDKFMTEPSLFNPILGIEDFRSLESDFGPKKRKALEGVFIDPNNINKPALGPMISPNTQSPSPSLNETQALSPSQSNDPKVDPTTSRAVSSYSPGSSDTIIQRRKRGRPALKDSGKSILDSANLSPQSGIKRRGRPRKSEGILDPKTQSLKRKSSIASRKRHASIVSCWDKNTFDLKVDLNNHFVIVDCSSKPSSSCVIEEVKEQNDDEGLKPSQITGREAKNFYVKDSFRNFFYVPPVGTAGGLVMCWMKGVDCKIESADKFRITACISSDPPSKPWIFMGIYGPPVYADKEAFWTDVGDYVSNCHLRVVLMGDLSGTLKDSDCLNYSRTCNIARYSFDLRRAVQSSGLIDPCFLGTKFTWFKKGSSSTGGSSLKRARLDRALANVEWRLARPNAIVSHLTASSSDHSPILLDTCGGRHCTKPQFKYELMWDRDPRIFWVVKNAWMLHPHENPMVNMYHKLKATKDHLRKWNFSHFRKLSTQISEAPCKMDQPATTAASVLTPPSGWLNCCSDVNIDSNHSFGAAVFRDSMNRICSVVTDRFPVTDPALAEASMLLSAAKHATQSNYSSVNFFCDNVCAVSNILKAHGTHHNINLEGVSTHFQMLTAQFANWSVQKINRKENFMAHNDAKWAKINSAIGNIQVSSMDPKVFEDYKEWWPDPG</sequence>
<dbReference type="SUPFAM" id="SSF56219">
    <property type="entry name" value="DNase I-like"/>
    <property type="match status" value="1"/>
</dbReference>
<feature type="compositionally biased region" description="Polar residues" evidence="1">
    <location>
        <begin position="392"/>
        <end position="437"/>
    </location>
</feature>
<dbReference type="InterPro" id="IPR025836">
    <property type="entry name" value="Zn_knuckle_CX2CX4HX4C"/>
</dbReference>
<dbReference type="Pfam" id="PF14392">
    <property type="entry name" value="zf-CCHC_4"/>
    <property type="match status" value="1"/>
</dbReference>
<dbReference type="AlphaFoldDB" id="A0A7J6F658"/>
<feature type="domain" description="Zinc knuckle CX2CX4HX4C" evidence="3">
    <location>
        <begin position="71"/>
        <end position="117"/>
    </location>
</feature>
<dbReference type="InterPro" id="IPR036691">
    <property type="entry name" value="Endo/exonu/phosph_ase_sf"/>
</dbReference>
<feature type="domain" description="RNase H type-1" evidence="2">
    <location>
        <begin position="853"/>
        <end position="970"/>
    </location>
</feature>
<evidence type="ECO:0000313" key="4">
    <source>
        <dbReference type="EMBL" id="KAF4365220.1"/>
    </source>
</evidence>
<dbReference type="Proteomes" id="UP000583929">
    <property type="component" value="Unassembled WGS sequence"/>
</dbReference>
<evidence type="ECO:0008006" key="6">
    <source>
        <dbReference type="Google" id="ProtNLM"/>
    </source>
</evidence>
<evidence type="ECO:0000259" key="3">
    <source>
        <dbReference type="Pfam" id="PF14392"/>
    </source>
</evidence>
<name>A0A7J6F658_CANSA</name>
<evidence type="ECO:0000256" key="1">
    <source>
        <dbReference type="SAM" id="MobiDB-lite"/>
    </source>
</evidence>
<dbReference type="GO" id="GO:0004523">
    <property type="term" value="F:RNA-DNA hybrid ribonuclease activity"/>
    <property type="evidence" value="ECO:0007669"/>
    <property type="project" value="InterPro"/>
</dbReference>
<keyword evidence="5" id="KW-1185">Reference proteome</keyword>
<proteinExistence type="predicted"/>
<protein>
    <recommendedName>
        <fullName evidence="6">DUF4283 domain-containing protein</fullName>
    </recommendedName>
</protein>
<dbReference type="GO" id="GO:0003676">
    <property type="term" value="F:nucleic acid binding"/>
    <property type="evidence" value="ECO:0007669"/>
    <property type="project" value="InterPro"/>
</dbReference>
<dbReference type="PANTHER" id="PTHR33710">
    <property type="entry name" value="BNAC02G09200D PROTEIN"/>
    <property type="match status" value="1"/>
</dbReference>
<dbReference type="EMBL" id="JAATIQ010000275">
    <property type="protein sequence ID" value="KAF4365220.1"/>
    <property type="molecule type" value="Genomic_DNA"/>
</dbReference>
<evidence type="ECO:0000259" key="2">
    <source>
        <dbReference type="Pfam" id="PF13456"/>
    </source>
</evidence>
<feature type="compositionally biased region" description="Polar residues" evidence="1">
    <location>
        <begin position="236"/>
        <end position="276"/>
    </location>
</feature>
<gene>
    <name evidence="4" type="ORF">G4B88_000379</name>
</gene>
<dbReference type="PANTHER" id="PTHR33710:SF77">
    <property type="entry name" value="DNASE I-LIKE SUPERFAMILY PROTEIN"/>
    <property type="match status" value="1"/>
</dbReference>
<accession>A0A7J6F658</accession>
<organism evidence="4 5">
    <name type="scientific">Cannabis sativa</name>
    <name type="common">Hemp</name>
    <name type="synonym">Marijuana</name>
    <dbReference type="NCBI Taxonomy" id="3483"/>
    <lineage>
        <taxon>Eukaryota</taxon>
        <taxon>Viridiplantae</taxon>
        <taxon>Streptophyta</taxon>
        <taxon>Embryophyta</taxon>
        <taxon>Tracheophyta</taxon>
        <taxon>Spermatophyta</taxon>
        <taxon>Magnoliopsida</taxon>
        <taxon>eudicotyledons</taxon>
        <taxon>Gunneridae</taxon>
        <taxon>Pentapetalae</taxon>
        <taxon>rosids</taxon>
        <taxon>fabids</taxon>
        <taxon>Rosales</taxon>
        <taxon>Cannabaceae</taxon>
        <taxon>Cannabis</taxon>
    </lineage>
</organism>
<dbReference type="InterPro" id="IPR002156">
    <property type="entry name" value="RNaseH_domain"/>
</dbReference>
<feature type="region of interest" description="Disordered" evidence="1">
    <location>
        <begin position="386"/>
        <end position="493"/>
    </location>
</feature>